<dbReference type="PANTHER" id="PTHR31672:SF13">
    <property type="entry name" value="F-BOX PROTEIN CPR30-LIKE"/>
    <property type="match status" value="1"/>
</dbReference>
<dbReference type="PANTHER" id="PTHR31672">
    <property type="entry name" value="BNACNNG10540D PROTEIN"/>
    <property type="match status" value="1"/>
</dbReference>
<name>G7LFH0_MEDTR</name>
<dbReference type="PaxDb" id="3880-AET03149"/>
<feature type="domain" description="F-box associated beta-propeller type 3" evidence="2">
    <location>
        <begin position="99"/>
        <end position="366"/>
    </location>
</feature>
<protein>
    <submittedName>
        <fullName evidence="3">F-box protein interaction domain protein</fullName>
    </submittedName>
</protein>
<dbReference type="HOGENOM" id="CLU_027176_5_0_1"/>
<sequence>MQNPTTPSMENPASENRVTNHIPRDLHFSVLSNLPFKSVNRFSSVHRSWYHLHENPAFLNMFLASESHYNDHPDVKLLFNTNMTLSPRLYLCSGEHFKIESELEMEFPSSFLNKNLSILGSAIHGVICLYEVSNQNNVIVWNPVNGQKHVLPTNHAENCISNVLVHGFGYDHVHQDFKVIQYVVNNGVKCLGSRDQSNSFWQVYSLVNNKHTKIEVAFSVPFLHYKPYDGMEVYLDNVCYWLGRISEDDQLYLVSFNLAKNKFLTNTPLDNKWVRYYDEYDFDVTELFLKLVVIHGSVAMIIQHTDPFSFSIYILGEIGMKETWTKLVNVSPLPSMKDSIAAGKKGVIFFKAYEKDGKVACYDLTTGAVEELNFGAGKNIRQIVLYKESDRSLSEKRKNTCLLEGINS</sequence>
<dbReference type="AlphaFoldDB" id="G7LFH0"/>
<keyword evidence="5" id="KW-1185">Reference proteome</keyword>
<evidence type="ECO:0000313" key="4">
    <source>
        <dbReference type="EnsemblPlants" id="AET03149"/>
    </source>
</evidence>
<accession>A0A0C3Y1K6</accession>
<dbReference type="EMBL" id="CM001224">
    <property type="protein sequence ID" value="AET03149.2"/>
    <property type="molecule type" value="Genomic_DNA"/>
</dbReference>
<dbReference type="InterPro" id="IPR013187">
    <property type="entry name" value="F-box-assoc_dom_typ3"/>
</dbReference>
<evidence type="ECO:0000259" key="1">
    <source>
        <dbReference type="Pfam" id="PF00646"/>
    </source>
</evidence>
<evidence type="ECO:0000313" key="3">
    <source>
        <dbReference type="EMBL" id="AET03149.2"/>
    </source>
</evidence>
<dbReference type="SUPFAM" id="SSF50965">
    <property type="entry name" value="Galactose oxidase, central domain"/>
    <property type="match status" value="1"/>
</dbReference>
<accession>G7LFH0</accession>
<dbReference type="Pfam" id="PF08268">
    <property type="entry name" value="FBA_3"/>
    <property type="match status" value="1"/>
</dbReference>
<dbReference type="EnsemblPlants" id="AET03149">
    <property type="protein sequence ID" value="AET03149"/>
    <property type="gene ID" value="MTR_8g063310"/>
</dbReference>
<organism evidence="3 5">
    <name type="scientific">Medicago truncatula</name>
    <name type="common">Barrel medic</name>
    <name type="synonym">Medicago tribuloides</name>
    <dbReference type="NCBI Taxonomy" id="3880"/>
    <lineage>
        <taxon>Eukaryota</taxon>
        <taxon>Viridiplantae</taxon>
        <taxon>Streptophyta</taxon>
        <taxon>Embryophyta</taxon>
        <taxon>Tracheophyta</taxon>
        <taxon>Spermatophyta</taxon>
        <taxon>Magnoliopsida</taxon>
        <taxon>eudicotyledons</taxon>
        <taxon>Gunneridae</taxon>
        <taxon>Pentapetalae</taxon>
        <taxon>rosids</taxon>
        <taxon>fabids</taxon>
        <taxon>Fabales</taxon>
        <taxon>Fabaceae</taxon>
        <taxon>Papilionoideae</taxon>
        <taxon>50 kb inversion clade</taxon>
        <taxon>NPAAA clade</taxon>
        <taxon>Hologalegina</taxon>
        <taxon>IRL clade</taxon>
        <taxon>Trifolieae</taxon>
        <taxon>Medicago</taxon>
    </lineage>
</organism>
<dbReference type="InterPro" id="IPR001810">
    <property type="entry name" value="F-box_dom"/>
</dbReference>
<dbReference type="InterPro" id="IPR036047">
    <property type="entry name" value="F-box-like_dom_sf"/>
</dbReference>
<evidence type="ECO:0000259" key="2">
    <source>
        <dbReference type="Pfam" id="PF08268"/>
    </source>
</evidence>
<dbReference type="InterPro" id="IPR011043">
    <property type="entry name" value="Gal_Oxase/kelch_b-propeller"/>
</dbReference>
<dbReference type="OrthoDB" id="1430190at2759"/>
<proteinExistence type="predicted"/>
<dbReference type="InterPro" id="IPR050796">
    <property type="entry name" value="SCF_F-box_component"/>
</dbReference>
<dbReference type="SUPFAM" id="SSF81383">
    <property type="entry name" value="F-box domain"/>
    <property type="match status" value="1"/>
</dbReference>
<reference evidence="3 5" key="2">
    <citation type="journal article" date="2014" name="BMC Genomics">
        <title>An improved genome release (version Mt4.0) for the model legume Medicago truncatula.</title>
        <authorList>
            <person name="Tang H."/>
            <person name="Krishnakumar V."/>
            <person name="Bidwell S."/>
            <person name="Rosen B."/>
            <person name="Chan A."/>
            <person name="Zhou S."/>
            <person name="Gentzbittel L."/>
            <person name="Childs K.L."/>
            <person name="Yandell M."/>
            <person name="Gundlach H."/>
            <person name="Mayer K.F."/>
            <person name="Schwartz D.C."/>
            <person name="Town C.D."/>
        </authorList>
    </citation>
    <scope>GENOME REANNOTATION</scope>
    <source>
        <strain evidence="4 5">cv. Jemalong A17</strain>
    </source>
</reference>
<reference evidence="4" key="3">
    <citation type="submission" date="2015-04" db="UniProtKB">
        <authorList>
            <consortium name="EnsemblPlants"/>
        </authorList>
    </citation>
    <scope>IDENTIFICATION</scope>
    <source>
        <strain evidence="4">cv. Jemalong A17</strain>
    </source>
</reference>
<dbReference type="NCBIfam" id="TIGR01640">
    <property type="entry name" value="F_box_assoc_1"/>
    <property type="match status" value="1"/>
</dbReference>
<gene>
    <name evidence="4" type="primary">11411030</name>
    <name evidence="3" type="ordered locus">MTR_8g063310</name>
</gene>
<dbReference type="Proteomes" id="UP000002051">
    <property type="component" value="Chromosome 8"/>
</dbReference>
<feature type="domain" description="F-box" evidence="1">
    <location>
        <begin position="21"/>
        <end position="52"/>
    </location>
</feature>
<reference evidence="3 5" key="1">
    <citation type="journal article" date="2011" name="Nature">
        <title>The Medicago genome provides insight into the evolution of rhizobial symbioses.</title>
        <authorList>
            <person name="Young N.D."/>
            <person name="Debelle F."/>
            <person name="Oldroyd G.E."/>
            <person name="Geurts R."/>
            <person name="Cannon S.B."/>
            <person name="Udvardi M.K."/>
            <person name="Benedito V.A."/>
            <person name="Mayer K.F."/>
            <person name="Gouzy J."/>
            <person name="Schoof H."/>
            <person name="Van de Peer Y."/>
            <person name="Proost S."/>
            <person name="Cook D.R."/>
            <person name="Meyers B.C."/>
            <person name="Spannagl M."/>
            <person name="Cheung F."/>
            <person name="De Mita S."/>
            <person name="Krishnakumar V."/>
            <person name="Gundlach H."/>
            <person name="Zhou S."/>
            <person name="Mudge J."/>
            <person name="Bharti A.K."/>
            <person name="Murray J.D."/>
            <person name="Naoumkina M.A."/>
            <person name="Rosen B."/>
            <person name="Silverstein K.A."/>
            <person name="Tang H."/>
            <person name="Rombauts S."/>
            <person name="Zhao P.X."/>
            <person name="Zhou P."/>
            <person name="Barbe V."/>
            <person name="Bardou P."/>
            <person name="Bechner M."/>
            <person name="Bellec A."/>
            <person name="Berger A."/>
            <person name="Berges H."/>
            <person name="Bidwell S."/>
            <person name="Bisseling T."/>
            <person name="Choisne N."/>
            <person name="Couloux A."/>
            <person name="Denny R."/>
            <person name="Deshpande S."/>
            <person name="Dai X."/>
            <person name="Doyle J.J."/>
            <person name="Dudez A.M."/>
            <person name="Farmer A.D."/>
            <person name="Fouteau S."/>
            <person name="Franken C."/>
            <person name="Gibelin C."/>
            <person name="Gish J."/>
            <person name="Goldstein S."/>
            <person name="Gonzalez A.J."/>
            <person name="Green P.J."/>
            <person name="Hallab A."/>
            <person name="Hartog M."/>
            <person name="Hua A."/>
            <person name="Humphray S.J."/>
            <person name="Jeong D.H."/>
            <person name="Jing Y."/>
            <person name="Jocker A."/>
            <person name="Kenton S.M."/>
            <person name="Kim D.J."/>
            <person name="Klee K."/>
            <person name="Lai H."/>
            <person name="Lang C."/>
            <person name="Lin S."/>
            <person name="Macmil S.L."/>
            <person name="Magdelenat G."/>
            <person name="Matthews L."/>
            <person name="McCorrison J."/>
            <person name="Monaghan E.L."/>
            <person name="Mun J.H."/>
            <person name="Najar F.Z."/>
            <person name="Nicholson C."/>
            <person name="Noirot C."/>
            <person name="O'Bleness M."/>
            <person name="Paule C.R."/>
            <person name="Poulain J."/>
            <person name="Prion F."/>
            <person name="Qin B."/>
            <person name="Qu C."/>
            <person name="Retzel E.F."/>
            <person name="Riddle C."/>
            <person name="Sallet E."/>
            <person name="Samain S."/>
            <person name="Samson N."/>
            <person name="Sanders I."/>
            <person name="Saurat O."/>
            <person name="Scarpelli C."/>
            <person name="Schiex T."/>
            <person name="Segurens B."/>
            <person name="Severin A.J."/>
            <person name="Sherrier D.J."/>
            <person name="Shi R."/>
            <person name="Sims S."/>
            <person name="Singer S.R."/>
            <person name="Sinharoy S."/>
            <person name="Sterck L."/>
            <person name="Viollet A."/>
            <person name="Wang B.B."/>
            <person name="Wang K."/>
            <person name="Wang M."/>
            <person name="Wang X."/>
            <person name="Warfsmann J."/>
            <person name="Weissenbach J."/>
            <person name="White D.D."/>
            <person name="White J.D."/>
            <person name="Wiley G.B."/>
            <person name="Wincker P."/>
            <person name="Xing Y."/>
            <person name="Yang L."/>
            <person name="Yao Z."/>
            <person name="Ying F."/>
            <person name="Zhai J."/>
            <person name="Zhou L."/>
            <person name="Zuber A."/>
            <person name="Denarie J."/>
            <person name="Dixon R.A."/>
            <person name="May G.D."/>
            <person name="Schwartz D.C."/>
            <person name="Rogers J."/>
            <person name="Quetier F."/>
            <person name="Town C.D."/>
            <person name="Roe B.A."/>
        </authorList>
    </citation>
    <scope>NUCLEOTIDE SEQUENCE [LARGE SCALE GENOMIC DNA]</scope>
    <source>
        <strain evidence="3">A17</strain>
        <strain evidence="4 5">cv. Jemalong A17</strain>
    </source>
</reference>
<evidence type="ECO:0000313" key="5">
    <source>
        <dbReference type="Proteomes" id="UP000002051"/>
    </source>
</evidence>
<dbReference type="Pfam" id="PF00646">
    <property type="entry name" value="F-box"/>
    <property type="match status" value="1"/>
</dbReference>
<dbReference type="KEGG" id="mtr:11411030"/>
<dbReference type="InterPro" id="IPR017451">
    <property type="entry name" value="F-box-assoc_interact_dom"/>
</dbReference>